<reference evidence="1 2" key="1">
    <citation type="journal article" date="2022" name="Nat. Plants">
        <title>Genomes of leafy and leafless Platanthera orchids illuminate the evolution of mycoheterotrophy.</title>
        <authorList>
            <person name="Li M.H."/>
            <person name="Liu K.W."/>
            <person name="Li Z."/>
            <person name="Lu H.C."/>
            <person name="Ye Q.L."/>
            <person name="Zhang D."/>
            <person name="Wang J.Y."/>
            <person name="Li Y.F."/>
            <person name="Zhong Z.M."/>
            <person name="Liu X."/>
            <person name="Yu X."/>
            <person name="Liu D.K."/>
            <person name="Tu X.D."/>
            <person name="Liu B."/>
            <person name="Hao Y."/>
            <person name="Liao X.Y."/>
            <person name="Jiang Y.T."/>
            <person name="Sun W.H."/>
            <person name="Chen J."/>
            <person name="Chen Y.Q."/>
            <person name="Ai Y."/>
            <person name="Zhai J.W."/>
            <person name="Wu S.S."/>
            <person name="Zhou Z."/>
            <person name="Hsiao Y.Y."/>
            <person name="Wu W.L."/>
            <person name="Chen Y.Y."/>
            <person name="Lin Y.F."/>
            <person name="Hsu J.L."/>
            <person name="Li C.Y."/>
            <person name="Wang Z.W."/>
            <person name="Zhao X."/>
            <person name="Zhong W.Y."/>
            <person name="Ma X.K."/>
            <person name="Ma L."/>
            <person name="Huang J."/>
            <person name="Chen G.Z."/>
            <person name="Huang M.Z."/>
            <person name="Huang L."/>
            <person name="Peng D.H."/>
            <person name="Luo Y.B."/>
            <person name="Zou S.Q."/>
            <person name="Chen S.P."/>
            <person name="Lan S."/>
            <person name="Tsai W.C."/>
            <person name="Van de Peer Y."/>
            <person name="Liu Z.J."/>
        </authorList>
    </citation>
    <scope>NUCLEOTIDE SEQUENCE [LARGE SCALE GENOMIC DNA]</scope>
    <source>
        <strain evidence="1">Lor287</strain>
    </source>
</reference>
<gene>
    <name evidence="1" type="ORF">KSP39_PZI023278</name>
</gene>
<sequence>MSDAFKCKLFFITLKEKVKDWFHQLPASSIYCFEDLRRGLMLRFTTSKKRKESESLFHIK</sequence>
<dbReference type="Proteomes" id="UP001418222">
    <property type="component" value="Unassembled WGS sequence"/>
</dbReference>
<evidence type="ECO:0000313" key="1">
    <source>
        <dbReference type="EMBL" id="KAK8916514.1"/>
    </source>
</evidence>
<dbReference type="EMBL" id="JBBWWQ010000020">
    <property type="protein sequence ID" value="KAK8916514.1"/>
    <property type="molecule type" value="Genomic_DNA"/>
</dbReference>
<evidence type="ECO:0000313" key="2">
    <source>
        <dbReference type="Proteomes" id="UP001418222"/>
    </source>
</evidence>
<keyword evidence="2" id="KW-1185">Reference proteome</keyword>
<proteinExistence type="predicted"/>
<organism evidence="1 2">
    <name type="scientific">Platanthera zijinensis</name>
    <dbReference type="NCBI Taxonomy" id="2320716"/>
    <lineage>
        <taxon>Eukaryota</taxon>
        <taxon>Viridiplantae</taxon>
        <taxon>Streptophyta</taxon>
        <taxon>Embryophyta</taxon>
        <taxon>Tracheophyta</taxon>
        <taxon>Spermatophyta</taxon>
        <taxon>Magnoliopsida</taxon>
        <taxon>Liliopsida</taxon>
        <taxon>Asparagales</taxon>
        <taxon>Orchidaceae</taxon>
        <taxon>Orchidoideae</taxon>
        <taxon>Orchideae</taxon>
        <taxon>Orchidinae</taxon>
        <taxon>Platanthera</taxon>
    </lineage>
</organism>
<name>A0AAP0FUN0_9ASPA</name>
<comment type="caution">
    <text evidence="1">The sequence shown here is derived from an EMBL/GenBank/DDBJ whole genome shotgun (WGS) entry which is preliminary data.</text>
</comment>
<accession>A0AAP0FUN0</accession>
<protein>
    <submittedName>
        <fullName evidence="1">Uncharacterized protein</fullName>
    </submittedName>
</protein>
<dbReference type="AlphaFoldDB" id="A0AAP0FUN0"/>